<keyword evidence="2" id="KW-1185">Reference proteome</keyword>
<sequence>MAKFDGDPVGLVSDAQLHDGCREQGIVRLVTRKVRESKTVVSSLITMPILSNTRVPDSNSPGHG</sequence>
<organism evidence="1 2">
    <name type="scientific">Enteractinococcus helveticum</name>
    <dbReference type="NCBI Taxonomy" id="1837282"/>
    <lineage>
        <taxon>Bacteria</taxon>
        <taxon>Bacillati</taxon>
        <taxon>Actinomycetota</taxon>
        <taxon>Actinomycetes</taxon>
        <taxon>Micrococcales</taxon>
        <taxon>Micrococcaceae</taxon>
    </lineage>
</organism>
<comment type="caution">
    <text evidence="1">The sequence shown here is derived from an EMBL/GenBank/DDBJ whole genome shotgun (WGS) entry which is preliminary data.</text>
</comment>
<protein>
    <submittedName>
        <fullName evidence="1">Uncharacterized protein</fullName>
    </submittedName>
</protein>
<dbReference type="EMBL" id="LXEY01000016">
    <property type="protein sequence ID" value="OAV61486.1"/>
    <property type="molecule type" value="Genomic_DNA"/>
</dbReference>
<dbReference type="Proteomes" id="UP000078292">
    <property type="component" value="Unassembled WGS sequence"/>
</dbReference>
<proteinExistence type="predicted"/>
<accession>A0A1B7M098</accession>
<reference evidence="1 2" key="1">
    <citation type="submission" date="2016-04" db="EMBL/GenBank/DDBJ databases">
        <title>First whole genome shotgun sequence of the bacterium Enteractinococcus sp. strain UASWS1574.</title>
        <authorList>
            <person name="Crovadore J."/>
            <person name="Chablais R."/>
            <person name="Lefort F."/>
        </authorList>
    </citation>
    <scope>NUCLEOTIDE SEQUENCE [LARGE SCALE GENOMIC DNA]</scope>
    <source>
        <strain evidence="1 2">UASWS1574</strain>
    </source>
</reference>
<evidence type="ECO:0000313" key="2">
    <source>
        <dbReference type="Proteomes" id="UP000078292"/>
    </source>
</evidence>
<dbReference type="AlphaFoldDB" id="A0A1B7M098"/>
<evidence type="ECO:0000313" key="1">
    <source>
        <dbReference type="EMBL" id="OAV61486.1"/>
    </source>
</evidence>
<name>A0A1B7M098_9MICC</name>
<gene>
    <name evidence="1" type="ORF">A6F49_08555</name>
</gene>